<dbReference type="EMBL" id="BAABJQ010000001">
    <property type="protein sequence ID" value="GAA5177356.1"/>
    <property type="molecule type" value="Genomic_DNA"/>
</dbReference>
<protein>
    <recommendedName>
        <fullName evidence="5">Transglycosylase SLT domain-containing protein</fullName>
    </recommendedName>
</protein>
<evidence type="ECO:0000256" key="1">
    <source>
        <dbReference type="SAM" id="MobiDB-lite"/>
    </source>
</evidence>
<sequence length="239" mass="24811">MPADDLQPVRHRRMGPIRRLLGRRPLVIGSAGAAVLVAAGIGLTFHDGAGQPASAPPVVSLADRAGGNQVSRDLARVDPASQSPSPSASPSPSPSFSPSPSPSPSPTHAAAPRTHAPVPTRAATTKATTKAATPAGCGDYSGNQLIACQLLPSFGFSTSEMPALVQMWDRESGWNPTAENPSSGAYGIPQALPGDKMASVASDWQTDAATQIKWGLGYIKDQYGTPSDAWAFWQANGWY</sequence>
<keyword evidence="2" id="KW-0812">Transmembrane</keyword>
<evidence type="ECO:0000313" key="4">
    <source>
        <dbReference type="Proteomes" id="UP001501570"/>
    </source>
</evidence>
<dbReference type="RefSeq" id="WP_345625107.1">
    <property type="nucleotide sequence ID" value="NZ_BAABJQ010000001.1"/>
</dbReference>
<feature type="region of interest" description="Disordered" evidence="1">
    <location>
        <begin position="77"/>
        <end position="133"/>
    </location>
</feature>
<feature type="compositionally biased region" description="Low complexity" evidence="1">
    <location>
        <begin position="106"/>
        <end position="133"/>
    </location>
</feature>
<organism evidence="3 4">
    <name type="scientific">Rugosimonospora acidiphila</name>
    <dbReference type="NCBI Taxonomy" id="556531"/>
    <lineage>
        <taxon>Bacteria</taxon>
        <taxon>Bacillati</taxon>
        <taxon>Actinomycetota</taxon>
        <taxon>Actinomycetes</taxon>
        <taxon>Micromonosporales</taxon>
        <taxon>Micromonosporaceae</taxon>
        <taxon>Rugosimonospora</taxon>
    </lineage>
</organism>
<dbReference type="InterPro" id="IPR023346">
    <property type="entry name" value="Lysozyme-like_dom_sf"/>
</dbReference>
<evidence type="ECO:0008006" key="5">
    <source>
        <dbReference type="Google" id="ProtNLM"/>
    </source>
</evidence>
<dbReference type="Gene3D" id="1.10.530.10">
    <property type="match status" value="1"/>
</dbReference>
<feature type="compositionally biased region" description="Pro residues" evidence="1">
    <location>
        <begin position="87"/>
        <end position="105"/>
    </location>
</feature>
<gene>
    <name evidence="3" type="ORF">GCM10023322_01860</name>
</gene>
<feature type="transmembrane region" description="Helical" evidence="2">
    <location>
        <begin position="21"/>
        <end position="45"/>
    </location>
</feature>
<evidence type="ECO:0000313" key="3">
    <source>
        <dbReference type="EMBL" id="GAA5177356.1"/>
    </source>
</evidence>
<dbReference type="Proteomes" id="UP001501570">
    <property type="component" value="Unassembled WGS sequence"/>
</dbReference>
<accession>A0ABP9RHM3</accession>
<reference evidence="4" key="1">
    <citation type="journal article" date="2019" name="Int. J. Syst. Evol. Microbiol.">
        <title>The Global Catalogue of Microorganisms (GCM) 10K type strain sequencing project: providing services to taxonomists for standard genome sequencing and annotation.</title>
        <authorList>
            <consortium name="The Broad Institute Genomics Platform"/>
            <consortium name="The Broad Institute Genome Sequencing Center for Infectious Disease"/>
            <person name="Wu L."/>
            <person name="Ma J."/>
        </authorList>
    </citation>
    <scope>NUCLEOTIDE SEQUENCE [LARGE SCALE GENOMIC DNA]</scope>
    <source>
        <strain evidence="4">JCM 18304</strain>
    </source>
</reference>
<comment type="caution">
    <text evidence="3">The sequence shown here is derived from an EMBL/GenBank/DDBJ whole genome shotgun (WGS) entry which is preliminary data.</text>
</comment>
<keyword evidence="2" id="KW-1133">Transmembrane helix</keyword>
<name>A0ABP9RHM3_9ACTN</name>
<dbReference type="SUPFAM" id="SSF53955">
    <property type="entry name" value="Lysozyme-like"/>
    <property type="match status" value="1"/>
</dbReference>
<evidence type="ECO:0000256" key="2">
    <source>
        <dbReference type="SAM" id="Phobius"/>
    </source>
</evidence>
<keyword evidence="4" id="KW-1185">Reference proteome</keyword>
<keyword evidence="2" id="KW-0472">Membrane</keyword>
<proteinExistence type="predicted"/>